<comment type="caution">
    <text evidence="2">The sequence shown here is derived from an EMBL/GenBank/DDBJ whole genome shotgun (WGS) entry which is preliminary data.</text>
</comment>
<proteinExistence type="predicted"/>
<gene>
    <name evidence="2" type="ORF">GCM10011575_39490</name>
</gene>
<reference evidence="2" key="1">
    <citation type="journal article" date="2014" name="Int. J. Syst. Evol. Microbiol.">
        <title>Complete genome sequence of Corynebacterium casei LMG S-19264T (=DSM 44701T), isolated from a smear-ripened cheese.</title>
        <authorList>
            <consortium name="US DOE Joint Genome Institute (JGI-PGF)"/>
            <person name="Walter F."/>
            <person name="Albersmeier A."/>
            <person name="Kalinowski J."/>
            <person name="Ruckert C."/>
        </authorList>
    </citation>
    <scope>NUCLEOTIDE SEQUENCE</scope>
    <source>
        <strain evidence="2">CGMCC 4.7306</strain>
    </source>
</reference>
<name>A0A917W6W0_9ACTN</name>
<feature type="compositionally biased region" description="Basic residues" evidence="1">
    <location>
        <begin position="31"/>
        <end position="40"/>
    </location>
</feature>
<organism evidence="2 3">
    <name type="scientific">Microlunatus endophyticus</name>
    <dbReference type="NCBI Taxonomy" id="1716077"/>
    <lineage>
        <taxon>Bacteria</taxon>
        <taxon>Bacillati</taxon>
        <taxon>Actinomycetota</taxon>
        <taxon>Actinomycetes</taxon>
        <taxon>Propionibacteriales</taxon>
        <taxon>Propionibacteriaceae</taxon>
        <taxon>Microlunatus</taxon>
    </lineage>
</organism>
<feature type="region of interest" description="Disordered" evidence="1">
    <location>
        <begin position="31"/>
        <end position="67"/>
    </location>
</feature>
<dbReference type="AlphaFoldDB" id="A0A917W6W0"/>
<dbReference type="Proteomes" id="UP000613840">
    <property type="component" value="Unassembled WGS sequence"/>
</dbReference>
<reference evidence="2" key="2">
    <citation type="submission" date="2020-09" db="EMBL/GenBank/DDBJ databases">
        <authorList>
            <person name="Sun Q."/>
            <person name="Zhou Y."/>
        </authorList>
    </citation>
    <scope>NUCLEOTIDE SEQUENCE</scope>
    <source>
        <strain evidence="2">CGMCC 4.7306</strain>
    </source>
</reference>
<evidence type="ECO:0000313" key="3">
    <source>
        <dbReference type="Proteomes" id="UP000613840"/>
    </source>
</evidence>
<accession>A0A917W6W0</accession>
<dbReference type="EMBL" id="BMMZ01000012">
    <property type="protein sequence ID" value="GGL77289.1"/>
    <property type="molecule type" value="Genomic_DNA"/>
</dbReference>
<keyword evidence="3" id="KW-1185">Reference proteome</keyword>
<sequence>MGGRALGWRDTPDLGGRSIRTDRDLTRVMRKHGGAARKAKNVALRTARAGPGDGPGAGHRQQQSAYS</sequence>
<evidence type="ECO:0000313" key="2">
    <source>
        <dbReference type="EMBL" id="GGL77289.1"/>
    </source>
</evidence>
<evidence type="ECO:0000256" key="1">
    <source>
        <dbReference type="SAM" id="MobiDB-lite"/>
    </source>
</evidence>
<protein>
    <submittedName>
        <fullName evidence="2">Uncharacterized protein</fullName>
    </submittedName>
</protein>